<protein>
    <recommendedName>
        <fullName evidence="4">PurM-like N-terminal domain-containing protein</fullName>
    </recommendedName>
</protein>
<dbReference type="InterPro" id="IPR006283">
    <property type="entry name" value="ThiL-like"/>
</dbReference>
<name>X1MZ89_9ZZZZ</name>
<feature type="domain" description="PurM-like C-terminal" evidence="2">
    <location>
        <begin position="134"/>
        <end position="233"/>
    </location>
</feature>
<accession>X1MZ89</accession>
<dbReference type="Pfam" id="PF02769">
    <property type="entry name" value="AIRS_C"/>
    <property type="match status" value="1"/>
</dbReference>
<sequence length="261" mass="28543">EEITGIGDDCAVIPLNEKEALLVTTDMLIEDRHFIRNKITPFDLGQKSLAVNLSDIAAMGGKPHSAYLSIGIPANVEVEWLDLFFSGINYLSLQTGTYFLGGDTTKSPDRLVINIGVVGIGTLSTIKRRSTAQPGDIICVTDFVGDSGGGLKILLDELPIDKETAYLVNRHNCPRANIEEGKWLSKRDEVKAMIDVSDGIESDIHRIIESSKVGAEIEINKVPLSKTLLKVSEKYNWNACEIGLSGGEDYCLMVTIHEDHV</sequence>
<evidence type="ECO:0000259" key="1">
    <source>
        <dbReference type="Pfam" id="PF00586"/>
    </source>
</evidence>
<dbReference type="InterPro" id="IPR036921">
    <property type="entry name" value="PurM-like_N_sf"/>
</dbReference>
<dbReference type="NCBIfam" id="TIGR01379">
    <property type="entry name" value="thiL"/>
    <property type="match status" value="1"/>
</dbReference>
<evidence type="ECO:0000259" key="2">
    <source>
        <dbReference type="Pfam" id="PF02769"/>
    </source>
</evidence>
<dbReference type="InterPro" id="IPR016188">
    <property type="entry name" value="PurM-like_N"/>
</dbReference>
<gene>
    <name evidence="3" type="ORF">S06H3_44066</name>
</gene>
<dbReference type="Gene3D" id="3.90.650.10">
    <property type="entry name" value="PurM-like C-terminal domain"/>
    <property type="match status" value="1"/>
</dbReference>
<dbReference type="PANTHER" id="PTHR30270">
    <property type="entry name" value="THIAMINE-MONOPHOSPHATE KINASE"/>
    <property type="match status" value="1"/>
</dbReference>
<organism evidence="3">
    <name type="scientific">marine sediment metagenome</name>
    <dbReference type="NCBI Taxonomy" id="412755"/>
    <lineage>
        <taxon>unclassified sequences</taxon>
        <taxon>metagenomes</taxon>
        <taxon>ecological metagenomes</taxon>
    </lineage>
</organism>
<dbReference type="EMBL" id="BARV01027378">
    <property type="protein sequence ID" value="GAI36613.1"/>
    <property type="molecule type" value="Genomic_DNA"/>
</dbReference>
<dbReference type="GO" id="GO:0009228">
    <property type="term" value="P:thiamine biosynthetic process"/>
    <property type="evidence" value="ECO:0007669"/>
    <property type="project" value="InterPro"/>
</dbReference>
<dbReference type="HAMAP" id="MF_02128">
    <property type="entry name" value="TMP_kinase"/>
    <property type="match status" value="1"/>
</dbReference>
<dbReference type="CDD" id="cd02194">
    <property type="entry name" value="ThiL"/>
    <property type="match status" value="1"/>
</dbReference>
<dbReference type="SUPFAM" id="SSF55326">
    <property type="entry name" value="PurM N-terminal domain-like"/>
    <property type="match status" value="1"/>
</dbReference>
<comment type="caution">
    <text evidence="3">The sequence shown here is derived from an EMBL/GenBank/DDBJ whole genome shotgun (WGS) entry which is preliminary data.</text>
</comment>
<dbReference type="Pfam" id="PF00586">
    <property type="entry name" value="AIRS"/>
    <property type="match status" value="1"/>
</dbReference>
<dbReference type="PANTHER" id="PTHR30270:SF0">
    <property type="entry name" value="THIAMINE-MONOPHOSPHATE KINASE"/>
    <property type="match status" value="1"/>
</dbReference>
<dbReference type="SUPFAM" id="SSF56042">
    <property type="entry name" value="PurM C-terminal domain-like"/>
    <property type="match status" value="1"/>
</dbReference>
<dbReference type="InterPro" id="IPR010918">
    <property type="entry name" value="PurM-like_C_dom"/>
</dbReference>
<reference evidence="3" key="1">
    <citation type="journal article" date="2014" name="Front. Microbiol.">
        <title>High frequency of phylogenetically diverse reductive dehalogenase-homologous genes in deep subseafloor sedimentary metagenomes.</title>
        <authorList>
            <person name="Kawai M."/>
            <person name="Futagami T."/>
            <person name="Toyoda A."/>
            <person name="Takaki Y."/>
            <person name="Nishi S."/>
            <person name="Hori S."/>
            <person name="Arai W."/>
            <person name="Tsubouchi T."/>
            <person name="Morono Y."/>
            <person name="Uchiyama I."/>
            <person name="Ito T."/>
            <person name="Fujiyama A."/>
            <person name="Inagaki F."/>
            <person name="Takami H."/>
        </authorList>
    </citation>
    <scope>NUCLEOTIDE SEQUENCE</scope>
    <source>
        <strain evidence="3">Expedition CK06-06</strain>
    </source>
</reference>
<feature type="non-terminal residue" evidence="3">
    <location>
        <position position="1"/>
    </location>
</feature>
<feature type="non-terminal residue" evidence="3">
    <location>
        <position position="261"/>
    </location>
</feature>
<evidence type="ECO:0008006" key="4">
    <source>
        <dbReference type="Google" id="ProtNLM"/>
    </source>
</evidence>
<proteinExistence type="inferred from homology"/>
<dbReference type="InterPro" id="IPR036676">
    <property type="entry name" value="PurM-like_C_sf"/>
</dbReference>
<dbReference type="AlphaFoldDB" id="X1MZ89"/>
<feature type="domain" description="PurM-like N-terminal" evidence="1">
    <location>
        <begin position="7"/>
        <end position="120"/>
    </location>
</feature>
<dbReference type="GO" id="GO:0009030">
    <property type="term" value="F:thiamine-phosphate kinase activity"/>
    <property type="evidence" value="ECO:0007669"/>
    <property type="project" value="InterPro"/>
</dbReference>
<dbReference type="Gene3D" id="3.30.1330.10">
    <property type="entry name" value="PurM-like, N-terminal domain"/>
    <property type="match status" value="1"/>
</dbReference>
<evidence type="ECO:0000313" key="3">
    <source>
        <dbReference type="EMBL" id="GAI36613.1"/>
    </source>
</evidence>